<keyword evidence="9" id="KW-0449">Lipoprotein</keyword>
<feature type="active site" evidence="13">
    <location>
        <position position="286"/>
    </location>
</feature>
<keyword evidence="5 15" id="KW-0732">Signal</keyword>
<dbReference type="GO" id="GO:0006508">
    <property type="term" value="P:proteolysis"/>
    <property type="evidence" value="ECO:0007669"/>
    <property type="project" value="UniProtKB-KW"/>
</dbReference>
<evidence type="ECO:0000256" key="4">
    <source>
        <dbReference type="ARBA" id="ARBA00022670"/>
    </source>
</evidence>
<evidence type="ECO:0000256" key="2">
    <source>
        <dbReference type="ARBA" id="ARBA00007447"/>
    </source>
</evidence>
<organism evidence="17 18">
    <name type="scientific">Blastomyces percursus</name>
    <dbReference type="NCBI Taxonomy" id="1658174"/>
    <lineage>
        <taxon>Eukaryota</taxon>
        <taxon>Fungi</taxon>
        <taxon>Dikarya</taxon>
        <taxon>Ascomycota</taxon>
        <taxon>Pezizomycotina</taxon>
        <taxon>Eurotiomycetes</taxon>
        <taxon>Eurotiomycetidae</taxon>
        <taxon>Onygenales</taxon>
        <taxon>Ajellomycetaceae</taxon>
        <taxon>Blastomyces</taxon>
    </lineage>
</organism>
<evidence type="ECO:0000256" key="1">
    <source>
        <dbReference type="ARBA" id="ARBA00004609"/>
    </source>
</evidence>
<dbReference type="InterPro" id="IPR001461">
    <property type="entry name" value="Aspartic_peptidase_A1"/>
</dbReference>
<dbReference type="InterPro" id="IPR001969">
    <property type="entry name" value="Aspartic_peptidase_AS"/>
</dbReference>
<dbReference type="InterPro" id="IPR033876">
    <property type="entry name" value="SAP-like"/>
</dbReference>
<keyword evidence="8" id="KW-0472">Membrane</keyword>
<sequence>MRGTVAVCTLGTALLSVLPAINAIELVARASPSVVGLDIERKHVTNPIQRDRLRRKRDKVVGQLLDNEETLYFCNITLGTPAQHVRMHIDTGSSDLWCNAPNSTLCTQNGDPCADSGTYNPEASSTYQFINSLFNITYVDGSGASGDYVTDTLGLGGVSLPAFQFGVGFNSSSQEGVLGIGYPLNEVQVTQNGQPPYPNLPVALVDQGYTKWPAYSLWLNDLDASTGSILFGGVNTAKFYDTLQTLPILQSEGQYAELLVALTGMSISGNGVDQELDIDNLTVLLDSGSSLCYLPKEVVNAIYMVVSATYDSSSGGAIIPCGSKYTDVTLNFRFSSTATIVVPMSELVLDGVSGQSSQNGEPSCVFGIAPASDDTFVLGDTFLRSAYVVYDLGNNQISLAQTNFNSTGDHVLEIGTGPGAVPSATGVASPTTTTSKAWAGPTARPDVKLGALAGLAGMGVGVVFGVV</sequence>
<evidence type="ECO:0000256" key="8">
    <source>
        <dbReference type="ARBA" id="ARBA00023136"/>
    </source>
</evidence>
<dbReference type="PROSITE" id="PS00141">
    <property type="entry name" value="ASP_PROTEASE"/>
    <property type="match status" value="1"/>
</dbReference>
<protein>
    <recommendedName>
        <fullName evidence="12">Probable aspartic-type endopeptidase OPSB</fullName>
    </recommendedName>
    <alternativeName>
        <fullName evidence="11">Probable aspartic-type endopeptidase opsB</fullName>
    </alternativeName>
</protein>
<dbReference type="STRING" id="1658174.A0A1J9QIC2"/>
<dbReference type="PANTHER" id="PTHR47966">
    <property type="entry name" value="BETA-SITE APP-CLEAVING ENZYME, ISOFORM A-RELATED"/>
    <property type="match status" value="1"/>
</dbReference>
<proteinExistence type="inferred from homology"/>
<evidence type="ECO:0000256" key="6">
    <source>
        <dbReference type="ARBA" id="ARBA00022750"/>
    </source>
</evidence>
<dbReference type="Pfam" id="PF00026">
    <property type="entry name" value="Asp"/>
    <property type="match status" value="1"/>
</dbReference>
<dbReference type="PROSITE" id="PS51767">
    <property type="entry name" value="PEPTIDASE_A1"/>
    <property type="match status" value="1"/>
</dbReference>
<comment type="caution">
    <text evidence="17">The sequence shown here is derived from an EMBL/GenBank/DDBJ whole genome shotgun (WGS) entry which is preliminary data.</text>
</comment>
<dbReference type="Proteomes" id="UP000242791">
    <property type="component" value="Unassembled WGS sequence"/>
</dbReference>
<keyword evidence="3" id="KW-0336">GPI-anchor</keyword>
<dbReference type="FunFam" id="2.40.70.10:FF:000011">
    <property type="entry name" value="Aspartic protease"/>
    <property type="match status" value="1"/>
</dbReference>
<dbReference type="InterPro" id="IPR021109">
    <property type="entry name" value="Peptidase_aspartic_dom_sf"/>
</dbReference>
<evidence type="ECO:0000256" key="14">
    <source>
        <dbReference type="RuleBase" id="RU000454"/>
    </source>
</evidence>
<comment type="subcellular location">
    <subcellularLocation>
        <location evidence="1">Cell membrane</location>
        <topology evidence="1">Lipid-anchor</topology>
        <topology evidence="1">GPI-anchor</topology>
    </subcellularLocation>
</comment>
<dbReference type="CDD" id="cd05474">
    <property type="entry name" value="SAP_like"/>
    <property type="match status" value="1"/>
</dbReference>
<comment type="similarity">
    <text evidence="2 14">Belongs to the peptidase A1 family.</text>
</comment>
<evidence type="ECO:0000256" key="10">
    <source>
        <dbReference type="ARBA" id="ARBA00054722"/>
    </source>
</evidence>
<dbReference type="EMBL" id="LGTZ01000024">
    <property type="protein sequence ID" value="OJD28240.1"/>
    <property type="molecule type" value="Genomic_DNA"/>
</dbReference>
<evidence type="ECO:0000256" key="3">
    <source>
        <dbReference type="ARBA" id="ARBA00022622"/>
    </source>
</evidence>
<dbReference type="GO" id="GO:0005886">
    <property type="term" value="C:plasma membrane"/>
    <property type="evidence" value="ECO:0007669"/>
    <property type="project" value="UniProtKB-SubCell"/>
</dbReference>
<evidence type="ECO:0000256" key="12">
    <source>
        <dbReference type="ARBA" id="ARBA00068059"/>
    </source>
</evidence>
<feature type="domain" description="Peptidase A1" evidence="16">
    <location>
        <begin position="72"/>
        <end position="400"/>
    </location>
</feature>
<evidence type="ECO:0000256" key="11">
    <source>
        <dbReference type="ARBA" id="ARBA00067536"/>
    </source>
</evidence>
<evidence type="ECO:0000313" key="18">
    <source>
        <dbReference type="Proteomes" id="UP000242791"/>
    </source>
</evidence>
<name>A0A1J9QIC2_9EURO</name>
<evidence type="ECO:0000256" key="15">
    <source>
        <dbReference type="SAM" id="SignalP"/>
    </source>
</evidence>
<keyword evidence="4 14" id="KW-0645">Protease</keyword>
<dbReference type="PANTHER" id="PTHR47966:SF65">
    <property type="entry name" value="ASPARTIC-TYPE ENDOPEPTIDASE"/>
    <property type="match status" value="1"/>
</dbReference>
<evidence type="ECO:0000256" key="7">
    <source>
        <dbReference type="ARBA" id="ARBA00022801"/>
    </source>
</evidence>
<dbReference type="GO" id="GO:0098552">
    <property type="term" value="C:side of membrane"/>
    <property type="evidence" value="ECO:0007669"/>
    <property type="project" value="UniProtKB-KW"/>
</dbReference>
<dbReference type="AlphaFoldDB" id="A0A1J9QIC2"/>
<dbReference type="InterPro" id="IPR033121">
    <property type="entry name" value="PEPTIDASE_A1"/>
</dbReference>
<dbReference type="PRINTS" id="PR00792">
    <property type="entry name" value="PEPSIN"/>
</dbReference>
<keyword evidence="6 14" id="KW-0064">Aspartyl protease</keyword>
<comment type="function">
    <text evidence="10">Probable GPI-anchored aspartic-type endopeptidase which contributes to virulence.</text>
</comment>
<accession>A0A1J9QIC2</accession>
<evidence type="ECO:0000256" key="5">
    <source>
        <dbReference type="ARBA" id="ARBA00022729"/>
    </source>
</evidence>
<evidence type="ECO:0000259" key="16">
    <source>
        <dbReference type="PROSITE" id="PS51767"/>
    </source>
</evidence>
<dbReference type="SUPFAM" id="SSF50630">
    <property type="entry name" value="Acid proteases"/>
    <property type="match status" value="1"/>
</dbReference>
<feature type="signal peptide" evidence="15">
    <location>
        <begin position="1"/>
        <end position="23"/>
    </location>
</feature>
<keyword evidence="3" id="KW-0325">Glycoprotein</keyword>
<dbReference type="GO" id="GO:0004190">
    <property type="term" value="F:aspartic-type endopeptidase activity"/>
    <property type="evidence" value="ECO:0007669"/>
    <property type="project" value="UniProtKB-KW"/>
</dbReference>
<feature type="chain" id="PRO_5012678955" description="Probable aspartic-type endopeptidase OPSB" evidence="15">
    <location>
        <begin position="24"/>
        <end position="467"/>
    </location>
</feature>
<gene>
    <name evidence="17" type="ORF">ACJ73_00370</name>
</gene>
<dbReference type="OrthoDB" id="771136at2759"/>
<evidence type="ECO:0000313" key="17">
    <source>
        <dbReference type="EMBL" id="OJD28240.1"/>
    </source>
</evidence>
<evidence type="ECO:0000256" key="13">
    <source>
        <dbReference type="PIRSR" id="PIRSR601461-1"/>
    </source>
</evidence>
<keyword evidence="18" id="KW-1185">Reference proteome</keyword>
<dbReference type="Gene3D" id="2.40.70.10">
    <property type="entry name" value="Acid Proteases"/>
    <property type="match status" value="2"/>
</dbReference>
<keyword evidence="7 14" id="KW-0378">Hydrolase</keyword>
<feature type="active site" evidence="13">
    <location>
        <position position="90"/>
    </location>
</feature>
<dbReference type="VEuPathDB" id="FungiDB:ACJ73_00370"/>
<evidence type="ECO:0000256" key="9">
    <source>
        <dbReference type="ARBA" id="ARBA00023288"/>
    </source>
</evidence>
<reference evidence="17 18" key="1">
    <citation type="submission" date="2015-08" db="EMBL/GenBank/DDBJ databases">
        <title>Emmonsia species relationships and genome sequence.</title>
        <authorList>
            <person name="Cuomo C.A."/>
            <person name="Schwartz I.S."/>
            <person name="Kenyon C."/>
            <person name="De Hoog G.S."/>
            <person name="Govender N.P."/>
            <person name="Botha A."/>
            <person name="Moreno L."/>
            <person name="De Vries M."/>
            <person name="Munoz J.F."/>
            <person name="Stielow J.B."/>
        </authorList>
    </citation>
    <scope>NUCLEOTIDE SEQUENCE [LARGE SCALE GENOMIC DNA]</scope>
    <source>
        <strain evidence="17 18">EI222</strain>
    </source>
</reference>